<dbReference type="InterPro" id="IPR003591">
    <property type="entry name" value="Leu-rich_rpt_typical-subtyp"/>
</dbReference>
<feature type="chain" id="PRO_5042218235" description="Leucine-rich repeat-containing N-terminal plant-type domain-containing protein" evidence="12">
    <location>
        <begin position="32"/>
        <end position="986"/>
    </location>
</feature>
<protein>
    <recommendedName>
        <fullName evidence="13">Leucine-rich repeat-containing N-terminal plant-type domain-containing protein</fullName>
    </recommendedName>
</protein>
<dbReference type="SMART" id="SM00369">
    <property type="entry name" value="LRR_TYP"/>
    <property type="match status" value="10"/>
</dbReference>
<dbReference type="InterPro" id="IPR001611">
    <property type="entry name" value="Leu-rich_rpt"/>
</dbReference>
<keyword evidence="3" id="KW-1003">Cell membrane</keyword>
<keyword evidence="10" id="KW-0325">Glycoprotein</keyword>
<evidence type="ECO:0000256" key="6">
    <source>
        <dbReference type="ARBA" id="ARBA00022729"/>
    </source>
</evidence>
<dbReference type="SUPFAM" id="SSF52058">
    <property type="entry name" value="L domain-like"/>
    <property type="match status" value="2"/>
</dbReference>
<keyword evidence="15" id="KW-1185">Reference proteome</keyword>
<sequence length="986" mass="109785">MYPLSFKMTAGCGFLLIWVIMLHSQFPFSTGCLQDERSYLLDFKAGLNLSSGRLSSWRGFNCCDWEGVACDYHTSHVIRLDLSNDPYQFKQQLTGEVRTSLCNLQHLQYLDLSWNDFNGTSIPPQLLKLHRLEFLSLKNAGFGGEVPLELGNMSSLRHLDISDNFWLIQNSTYDYWDDEPCLKSSSFDAWVRNLRSLEFLDMSNVNLSMASEHWGDALSGLPNLTQIHLSDCELSGNIPDLSNLTRLSHLHIAYNSFPVQLPSWFENVSSLVSVDLSSCGINGFIPSNFMPRSRMSNLVLDSNYGLKGNLSFMVSHSSSLVVLSLSHCNLTGVFPTSIANFSKLMTMDLGYNNLEGSIPSSFGSLTSLRYLYLNYNQLSGQIPPSLCQLPTLSSLYLGDNQLSGAIPDCISKLASLNVLSLLSSGLRGNISLQLFENLTRLEQLDLSENQFVIDISTSWVPKFAHLYILELQSCNIEGNFPAFLSQQYQLSWLDLSDNNIVGNLPSWLWDLPNLDLLNLSNNQLEGSLPRKISHSFYTVDLHGNRVYGSLPALDFAANALDLSNNGFNGSIPTTIGIFDTLSLSGNNLTGEIPSSICNNSDYHRVLDLSKNKLTGMIPSNIGQCSGMEILKLAQNVLQGEIPKELGNLQSLRTLNLNGNRLQGIIPPSIANCTDLQIFDLGNNNFEGSIPVWIEKLTDLRILSLASNKFDGRIPPQLFRLQYLQILDLPDNQLSGNIPSDVSKLCALVNNSQSFHLQYSSYYLEAGSLDREYGMNFADEVTVWIKGRRTPYSKIIGQDKFMDLSHNNLSGNIPSELGLLRGLISLNISKNNLSGVIPESLGALTYLESLDLSENNLLGKIPIQLLNLTFLAVLNLSDNKLSGLIPQGKQFSTFEISSFLGNPNLHGPPLENRTQSLGFGRQHNYKELNNTTTESVDAVVMDRWWAVGVGLSYGVGFATVIAVLCFHMKWRYMCFSFMDNFIYDLCE</sequence>
<evidence type="ECO:0000256" key="4">
    <source>
        <dbReference type="ARBA" id="ARBA00022614"/>
    </source>
</evidence>
<keyword evidence="7" id="KW-0677">Repeat</keyword>
<reference evidence="14" key="1">
    <citation type="submission" date="2022-12" db="EMBL/GenBank/DDBJ databases">
        <title>Chromosome-Level Genome Assembly of Japanese Cedar (Cryptomeriajaponica D. Don).</title>
        <authorList>
            <person name="Fujino T."/>
            <person name="Yamaguchi K."/>
            <person name="Yokoyama T."/>
            <person name="Hamanaka T."/>
            <person name="Harazono Y."/>
            <person name="Kamada H."/>
            <person name="Kobayashi W."/>
            <person name="Ujino-Ihara T."/>
            <person name="Uchiyama K."/>
            <person name="Matsumoto A."/>
            <person name="Izuno A."/>
            <person name="Tsumura Y."/>
            <person name="Toyoda A."/>
            <person name="Shigenobu S."/>
            <person name="Moriguchi Y."/>
            <person name="Ueno S."/>
            <person name="Kasahara M."/>
        </authorList>
    </citation>
    <scope>NUCLEOTIDE SEQUENCE</scope>
</reference>
<comment type="subcellular location">
    <subcellularLocation>
        <location evidence="1">Cell membrane</location>
        <topology evidence="1">Single-pass type I membrane protein</topology>
    </subcellularLocation>
</comment>
<evidence type="ECO:0000256" key="10">
    <source>
        <dbReference type="ARBA" id="ARBA00023180"/>
    </source>
</evidence>
<keyword evidence="6 12" id="KW-0732">Signal</keyword>
<evidence type="ECO:0000313" key="15">
    <source>
        <dbReference type="Proteomes" id="UP001234787"/>
    </source>
</evidence>
<dbReference type="PANTHER" id="PTHR48063:SF84">
    <property type="entry name" value="LRR RECEPTOR-LIKE SERINE_THREONINE-PROTEIN KINASE FLS2"/>
    <property type="match status" value="1"/>
</dbReference>
<dbReference type="GO" id="GO:0005886">
    <property type="term" value="C:plasma membrane"/>
    <property type="evidence" value="ECO:0007669"/>
    <property type="project" value="UniProtKB-SubCell"/>
</dbReference>
<dbReference type="AlphaFoldDB" id="A0AAD3NV95"/>
<feature type="signal peptide" evidence="12">
    <location>
        <begin position="1"/>
        <end position="31"/>
    </location>
</feature>
<evidence type="ECO:0000313" key="14">
    <source>
        <dbReference type="EMBL" id="GLJ58587.1"/>
    </source>
</evidence>
<comment type="caution">
    <text evidence="14">The sequence shown here is derived from an EMBL/GenBank/DDBJ whole genome shotgun (WGS) entry which is preliminary data.</text>
</comment>
<keyword evidence="4" id="KW-0433">Leucine-rich repeat</keyword>
<gene>
    <name evidence="14" type="ORF">SUGI_1461920</name>
</gene>
<dbReference type="FunFam" id="3.80.10.10:FF:000041">
    <property type="entry name" value="LRR receptor-like serine/threonine-protein kinase ERECTA"/>
    <property type="match status" value="2"/>
</dbReference>
<accession>A0AAD3NV95</accession>
<proteinExistence type="inferred from homology"/>
<comment type="similarity">
    <text evidence="2">Belongs to the RLP family.</text>
</comment>
<dbReference type="InterPro" id="IPR032675">
    <property type="entry name" value="LRR_dom_sf"/>
</dbReference>
<evidence type="ECO:0000256" key="11">
    <source>
        <dbReference type="SAM" id="Phobius"/>
    </source>
</evidence>
<dbReference type="Gene3D" id="3.80.10.10">
    <property type="entry name" value="Ribonuclease Inhibitor"/>
    <property type="match status" value="5"/>
</dbReference>
<dbReference type="Proteomes" id="UP001234787">
    <property type="component" value="Unassembled WGS sequence"/>
</dbReference>
<evidence type="ECO:0000256" key="2">
    <source>
        <dbReference type="ARBA" id="ARBA00009592"/>
    </source>
</evidence>
<evidence type="ECO:0000259" key="13">
    <source>
        <dbReference type="Pfam" id="PF08263"/>
    </source>
</evidence>
<keyword evidence="5 11" id="KW-0812">Transmembrane</keyword>
<evidence type="ECO:0000256" key="1">
    <source>
        <dbReference type="ARBA" id="ARBA00004251"/>
    </source>
</evidence>
<dbReference type="EMBL" id="BSEH01000445">
    <property type="protein sequence ID" value="GLJ58587.1"/>
    <property type="molecule type" value="Genomic_DNA"/>
</dbReference>
<dbReference type="Pfam" id="PF00560">
    <property type="entry name" value="LRR_1"/>
    <property type="match status" value="9"/>
</dbReference>
<dbReference type="PANTHER" id="PTHR48063">
    <property type="entry name" value="LRR RECEPTOR-LIKE KINASE"/>
    <property type="match status" value="1"/>
</dbReference>
<dbReference type="Pfam" id="PF13855">
    <property type="entry name" value="LRR_8"/>
    <property type="match status" value="3"/>
</dbReference>
<dbReference type="SUPFAM" id="SSF52047">
    <property type="entry name" value="RNI-like"/>
    <property type="match status" value="1"/>
</dbReference>
<evidence type="ECO:0000256" key="5">
    <source>
        <dbReference type="ARBA" id="ARBA00022692"/>
    </source>
</evidence>
<dbReference type="InterPro" id="IPR046956">
    <property type="entry name" value="RLP23-like"/>
</dbReference>
<dbReference type="FunFam" id="3.80.10.10:FF:000111">
    <property type="entry name" value="LRR receptor-like serine/threonine-protein kinase ERECTA"/>
    <property type="match status" value="1"/>
</dbReference>
<feature type="transmembrane region" description="Helical" evidence="11">
    <location>
        <begin position="943"/>
        <end position="965"/>
    </location>
</feature>
<evidence type="ECO:0000256" key="9">
    <source>
        <dbReference type="ARBA" id="ARBA00023136"/>
    </source>
</evidence>
<dbReference type="FunFam" id="3.80.10.10:FF:000095">
    <property type="entry name" value="LRR receptor-like serine/threonine-protein kinase GSO1"/>
    <property type="match status" value="1"/>
</dbReference>
<evidence type="ECO:0000256" key="12">
    <source>
        <dbReference type="SAM" id="SignalP"/>
    </source>
</evidence>
<dbReference type="Pfam" id="PF08263">
    <property type="entry name" value="LRRNT_2"/>
    <property type="match status" value="1"/>
</dbReference>
<feature type="domain" description="Leucine-rich repeat-containing N-terminal plant-type" evidence="13">
    <location>
        <begin position="34"/>
        <end position="71"/>
    </location>
</feature>
<organism evidence="14 15">
    <name type="scientific">Cryptomeria japonica</name>
    <name type="common">Japanese cedar</name>
    <name type="synonym">Cupressus japonica</name>
    <dbReference type="NCBI Taxonomy" id="3369"/>
    <lineage>
        <taxon>Eukaryota</taxon>
        <taxon>Viridiplantae</taxon>
        <taxon>Streptophyta</taxon>
        <taxon>Embryophyta</taxon>
        <taxon>Tracheophyta</taxon>
        <taxon>Spermatophyta</taxon>
        <taxon>Pinopsida</taxon>
        <taxon>Pinidae</taxon>
        <taxon>Conifers II</taxon>
        <taxon>Cupressales</taxon>
        <taxon>Cupressaceae</taxon>
        <taxon>Cryptomeria</taxon>
    </lineage>
</organism>
<evidence type="ECO:0000256" key="8">
    <source>
        <dbReference type="ARBA" id="ARBA00022989"/>
    </source>
</evidence>
<keyword evidence="9 11" id="KW-0472">Membrane</keyword>
<dbReference type="PROSITE" id="PS51257">
    <property type="entry name" value="PROKAR_LIPOPROTEIN"/>
    <property type="match status" value="1"/>
</dbReference>
<dbReference type="InterPro" id="IPR013210">
    <property type="entry name" value="LRR_N_plant-typ"/>
</dbReference>
<keyword evidence="8 11" id="KW-1133">Transmembrane helix</keyword>
<name>A0AAD3NV95_CRYJA</name>
<evidence type="ECO:0000256" key="7">
    <source>
        <dbReference type="ARBA" id="ARBA00022737"/>
    </source>
</evidence>
<evidence type="ECO:0000256" key="3">
    <source>
        <dbReference type="ARBA" id="ARBA00022475"/>
    </source>
</evidence>